<keyword evidence="1" id="KW-0472">Membrane</keyword>
<dbReference type="KEGG" id="psac:PSM36_1990"/>
<sequence length="267" mass="30529">MRKLEHISRKWWFFVVLVASQSLLMPYASKNFQPGAISSIIYTTLQNSLQMGFGNYNIYFQALSLLTLVLLVILKNRMKLIFNIYVAVSYILFAFIQNIAVTERYGLSIVTVNVIMFLFVAYVWILETFQSKNDYSFSHFKWKYSWMIPLALFAYWCPLSPNGINLNPLHFFHINSATAFCLTTPLFLTIMTLNIPNINVVTYRITALIGVIIGLYNMVSFLNPSTVFLGVLHIPLLAISLYCTILSYKIGRNKNSAGRTLPSADHT</sequence>
<evidence type="ECO:0000256" key="1">
    <source>
        <dbReference type="SAM" id="Phobius"/>
    </source>
</evidence>
<dbReference type="Proteomes" id="UP000187464">
    <property type="component" value="Chromosome I"/>
</dbReference>
<name>A0A1R3T425_9BACT</name>
<dbReference type="AlphaFoldDB" id="A0A1R3T425"/>
<dbReference type="EMBL" id="LT605205">
    <property type="protein sequence ID" value="SCD20799.1"/>
    <property type="molecule type" value="Genomic_DNA"/>
</dbReference>
<feature type="transmembrane region" description="Helical" evidence="1">
    <location>
        <begin position="80"/>
        <end position="99"/>
    </location>
</feature>
<keyword evidence="1" id="KW-1133">Transmembrane helix</keyword>
<gene>
    <name evidence="2" type="ORF">PSM36_1990</name>
</gene>
<feature type="transmembrane region" description="Helical" evidence="1">
    <location>
        <begin position="228"/>
        <end position="248"/>
    </location>
</feature>
<organism evidence="2 3">
    <name type="scientific">Proteiniphilum saccharofermentans</name>
    <dbReference type="NCBI Taxonomy" id="1642647"/>
    <lineage>
        <taxon>Bacteria</taxon>
        <taxon>Pseudomonadati</taxon>
        <taxon>Bacteroidota</taxon>
        <taxon>Bacteroidia</taxon>
        <taxon>Bacteroidales</taxon>
        <taxon>Dysgonomonadaceae</taxon>
        <taxon>Proteiniphilum</taxon>
    </lineage>
</organism>
<reference evidence="2 3" key="1">
    <citation type="submission" date="2016-08" db="EMBL/GenBank/DDBJ databases">
        <authorList>
            <person name="Seilhamer J.J."/>
        </authorList>
    </citation>
    <scope>NUCLEOTIDE SEQUENCE [LARGE SCALE GENOMIC DNA]</scope>
    <source>
        <strain evidence="2">M3/6</strain>
    </source>
</reference>
<feature type="transmembrane region" description="Helical" evidence="1">
    <location>
        <begin position="170"/>
        <end position="193"/>
    </location>
</feature>
<accession>A0A1R3T425</accession>
<keyword evidence="3" id="KW-1185">Reference proteome</keyword>
<feature type="transmembrane region" description="Helical" evidence="1">
    <location>
        <begin position="12"/>
        <end position="29"/>
    </location>
</feature>
<protein>
    <submittedName>
        <fullName evidence="2">Uncharacterized protein</fullName>
    </submittedName>
</protein>
<feature type="transmembrane region" description="Helical" evidence="1">
    <location>
        <begin position="105"/>
        <end position="125"/>
    </location>
</feature>
<dbReference type="RefSeq" id="WP_076930742.1">
    <property type="nucleotide sequence ID" value="NZ_LT605205.1"/>
</dbReference>
<dbReference type="STRING" id="1642647.PSM36_1990"/>
<evidence type="ECO:0000313" key="3">
    <source>
        <dbReference type="Proteomes" id="UP000187464"/>
    </source>
</evidence>
<proteinExistence type="predicted"/>
<evidence type="ECO:0000313" key="2">
    <source>
        <dbReference type="EMBL" id="SCD20799.1"/>
    </source>
</evidence>
<feature type="transmembrane region" description="Helical" evidence="1">
    <location>
        <begin position="56"/>
        <end position="73"/>
    </location>
</feature>
<feature type="transmembrane region" description="Helical" evidence="1">
    <location>
        <begin position="205"/>
        <end position="222"/>
    </location>
</feature>
<keyword evidence="1" id="KW-0812">Transmembrane</keyword>